<feature type="non-terminal residue" evidence="1">
    <location>
        <position position="1"/>
    </location>
</feature>
<proteinExistence type="predicted"/>
<protein>
    <submittedName>
        <fullName evidence="1">Uncharacterized protein</fullName>
    </submittedName>
</protein>
<comment type="caution">
    <text evidence="1">The sequence shown here is derived from an EMBL/GenBank/DDBJ whole genome shotgun (WGS) entry which is preliminary data.</text>
</comment>
<sequence length="108" mass="11542">DVILGVDPDVRPGTYVLFLRGATLKAEVLHSLIYLGSCSVTDLVGGCTVSTTKRGASKCRVMEGDLGVLELGNFSTCVPHSSWDPTPNRTPKISLIIFRGFSEQCVGN</sequence>
<name>A0ABS8WNN4_DATST</name>
<reference evidence="1 2" key="1">
    <citation type="journal article" date="2021" name="BMC Genomics">
        <title>Datura genome reveals duplications of psychoactive alkaloid biosynthetic genes and high mutation rate following tissue culture.</title>
        <authorList>
            <person name="Rajewski A."/>
            <person name="Carter-House D."/>
            <person name="Stajich J."/>
            <person name="Litt A."/>
        </authorList>
    </citation>
    <scope>NUCLEOTIDE SEQUENCE [LARGE SCALE GENOMIC DNA]</scope>
    <source>
        <strain evidence="1">AR-01</strain>
    </source>
</reference>
<organism evidence="1 2">
    <name type="scientific">Datura stramonium</name>
    <name type="common">Jimsonweed</name>
    <name type="synonym">Common thornapple</name>
    <dbReference type="NCBI Taxonomy" id="4076"/>
    <lineage>
        <taxon>Eukaryota</taxon>
        <taxon>Viridiplantae</taxon>
        <taxon>Streptophyta</taxon>
        <taxon>Embryophyta</taxon>
        <taxon>Tracheophyta</taxon>
        <taxon>Spermatophyta</taxon>
        <taxon>Magnoliopsida</taxon>
        <taxon>eudicotyledons</taxon>
        <taxon>Gunneridae</taxon>
        <taxon>Pentapetalae</taxon>
        <taxon>asterids</taxon>
        <taxon>lamiids</taxon>
        <taxon>Solanales</taxon>
        <taxon>Solanaceae</taxon>
        <taxon>Solanoideae</taxon>
        <taxon>Datureae</taxon>
        <taxon>Datura</taxon>
    </lineage>
</organism>
<keyword evidence="2" id="KW-1185">Reference proteome</keyword>
<dbReference type="EMBL" id="JACEIK010008799">
    <property type="protein sequence ID" value="MCE3051646.1"/>
    <property type="molecule type" value="Genomic_DNA"/>
</dbReference>
<evidence type="ECO:0000313" key="1">
    <source>
        <dbReference type="EMBL" id="MCE3051646.1"/>
    </source>
</evidence>
<dbReference type="Proteomes" id="UP000823775">
    <property type="component" value="Unassembled WGS sequence"/>
</dbReference>
<evidence type="ECO:0000313" key="2">
    <source>
        <dbReference type="Proteomes" id="UP000823775"/>
    </source>
</evidence>
<accession>A0ABS8WNN4</accession>
<gene>
    <name evidence="1" type="ORF">HAX54_050407</name>
</gene>